<dbReference type="PROSITE" id="PS50928">
    <property type="entry name" value="ABC_TM1"/>
    <property type="match status" value="1"/>
</dbReference>
<gene>
    <name evidence="9" type="ORF">OCV77_11210</name>
</gene>
<dbReference type="PANTHER" id="PTHR43744">
    <property type="entry name" value="ABC TRANSPORTER PERMEASE PROTEIN MG189-RELATED-RELATED"/>
    <property type="match status" value="1"/>
</dbReference>
<comment type="caution">
    <text evidence="9">The sequence shown here is derived from an EMBL/GenBank/DDBJ whole genome shotgun (WGS) entry which is preliminary data.</text>
</comment>
<feature type="domain" description="ABC transmembrane type-1" evidence="8">
    <location>
        <begin position="83"/>
        <end position="274"/>
    </location>
</feature>
<name>A0ABT2T465_9FIRM</name>
<feature type="transmembrane region" description="Helical" evidence="7">
    <location>
        <begin position="91"/>
        <end position="109"/>
    </location>
</feature>
<evidence type="ECO:0000256" key="1">
    <source>
        <dbReference type="ARBA" id="ARBA00004651"/>
    </source>
</evidence>
<keyword evidence="3" id="KW-1003">Cell membrane</keyword>
<comment type="subcellular location">
    <subcellularLocation>
        <location evidence="1 7">Cell membrane</location>
        <topology evidence="1 7">Multi-pass membrane protein</topology>
    </subcellularLocation>
</comment>
<feature type="transmembrane region" description="Helical" evidence="7">
    <location>
        <begin position="154"/>
        <end position="174"/>
    </location>
</feature>
<feature type="transmembrane region" description="Helical" evidence="7">
    <location>
        <begin position="195"/>
        <end position="217"/>
    </location>
</feature>
<keyword evidence="5 7" id="KW-1133">Transmembrane helix</keyword>
<keyword evidence="4 7" id="KW-0812">Transmembrane</keyword>
<feature type="transmembrane region" description="Helical" evidence="7">
    <location>
        <begin position="257"/>
        <end position="274"/>
    </location>
</feature>
<reference evidence="9 10" key="1">
    <citation type="journal article" date="2021" name="ISME Commun">
        <title>Automated analysis of genomic sequences facilitates high-throughput and comprehensive description of bacteria.</title>
        <authorList>
            <person name="Hitch T.C.A."/>
        </authorList>
    </citation>
    <scope>NUCLEOTIDE SEQUENCE [LARGE SCALE GENOMIC DNA]</scope>
    <source>
        <strain evidence="9 10">Sanger_18</strain>
    </source>
</reference>
<evidence type="ECO:0000256" key="3">
    <source>
        <dbReference type="ARBA" id="ARBA00022475"/>
    </source>
</evidence>
<keyword evidence="10" id="KW-1185">Reference proteome</keyword>
<evidence type="ECO:0000256" key="6">
    <source>
        <dbReference type="ARBA" id="ARBA00023136"/>
    </source>
</evidence>
<dbReference type="EMBL" id="JAOQKJ010000008">
    <property type="protein sequence ID" value="MCU6745050.1"/>
    <property type="molecule type" value="Genomic_DNA"/>
</dbReference>
<evidence type="ECO:0000256" key="4">
    <source>
        <dbReference type="ARBA" id="ARBA00022692"/>
    </source>
</evidence>
<comment type="similarity">
    <text evidence="7">Belongs to the binding-protein-dependent transport system permease family.</text>
</comment>
<dbReference type="CDD" id="cd06261">
    <property type="entry name" value="TM_PBP2"/>
    <property type="match status" value="1"/>
</dbReference>
<accession>A0ABT2T465</accession>
<dbReference type="PANTHER" id="PTHR43744:SF12">
    <property type="entry name" value="ABC TRANSPORTER PERMEASE PROTEIN MG189-RELATED"/>
    <property type="match status" value="1"/>
</dbReference>
<sequence length="289" mass="32324">MSTHTQAVAKPHPIRKGILTVVLNFICIVFSLTCIFPIVWMIYSSLKEKRVFNADIVGLPKNPTLVNYIRILGNSDYHLGESMMNSVRTTAISIVLIVAFSFVVGYILARVRFKLNRPLYVMFLMGMLIPIHSLLVPIYVVFKKCGISDQWYTLLLPYVSFALPMGIFLVEGYVKSIPISLEEAAAIDGSGFSYTLWHIILPICKPILVTVAIIQVFGCWNEFSFALVLMKNVHLQTVPLALTQFKGQFASDYPKQMAAMLITMSPIVVLYFVFSKQIIKGMVAGAVKG</sequence>
<evidence type="ECO:0000256" key="7">
    <source>
        <dbReference type="RuleBase" id="RU363032"/>
    </source>
</evidence>
<dbReference type="SUPFAM" id="SSF161098">
    <property type="entry name" value="MetI-like"/>
    <property type="match status" value="1"/>
</dbReference>
<dbReference type="Gene3D" id="1.10.3720.10">
    <property type="entry name" value="MetI-like"/>
    <property type="match status" value="1"/>
</dbReference>
<dbReference type="Proteomes" id="UP001652432">
    <property type="component" value="Unassembled WGS sequence"/>
</dbReference>
<feature type="transmembrane region" description="Helical" evidence="7">
    <location>
        <begin position="21"/>
        <end position="43"/>
    </location>
</feature>
<dbReference type="InterPro" id="IPR000515">
    <property type="entry name" value="MetI-like"/>
</dbReference>
<dbReference type="InterPro" id="IPR035906">
    <property type="entry name" value="MetI-like_sf"/>
</dbReference>
<evidence type="ECO:0000256" key="2">
    <source>
        <dbReference type="ARBA" id="ARBA00022448"/>
    </source>
</evidence>
<keyword evidence="2 7" id="KW-0813">Transport</keyword>
<feature type="transmembrane region" description="Helical" evidence="7">
    <location>
        <begin position="121"/>
        <end position="142"/>
    </location>
</feature>
<evidence type="ECO:0000313" key="10">
    <source>
        <dbReference type="Proteomes" id="UP001652432"/>
    </source>
</evidence>
<evidence type="ECO:0000313" key="9">
    <source>
        <dbReference type="EMBL" id="MCU6745050.1"/>
    </source>
</evidence>
<proteinExistence type="inferred from homology"/>
<dbReference type="RefSeq" id="WP_262575159.1">
    <property type="nucleotide sequence ID" value="NZ_JAOQKJ010000008.1"/>
</dbReference>
<keyword evidence="6 7" id="KW-0472">Membrane</keyword>
<protein>
    <submittedName>
        <fullName evidence="9">Carbohydrate ABC transporter permease</fullName>
    </submittedName>
</protein>
<organism evidence="9 10">
    <name type="scientific">Suilimivivens aceti</name>
    <dbReference type="NCBI Taxonomy" id="2981774"/>
    <lineage>
        <taxon>Bacteria</taxon>
        <taxon>Bacillati</taxon>
        <taxon>Bacillota</taxon>
        <taxon>Clostridia</taxon>
        <taxon>Lachnospirales</taxon>
        <taxon>Lachnospiraceae</taxon>
        <taxon>Suilimivivens</taxon>
    </lineage>
</organism>
<evidence type="ECO:0000259" key="8">
    <source>
        <dbReference type="PROSITE" id="PS50928"/>
    </source>
</evidence>
<dbReference type="Pfam" id="PF00528">
    <property type="entry name" value="BPD_transp_1"/>
    <property type="match status" value="1"/>
</dbReference>
<evidence type="ECO:0000256" key="5">
    <source>
        <dbReference type="ARBA" id="ARBA00022989"/>
    </source>
</evidence>